<organism evidence="2">
    <name type="scientific">uncultured Chloroflexia bacterium</name>
    <dbReference type="NCBI Taxonomy" id="1672391"/>
    <lineage>
        <taxon>Bacteria</taxon>
        <taxon>Bacillati</taxon>
        <taxon>Chloroflexota</taxon>
        <taxon>Chloroflexia</taxon>
        <taxon>environmental samples</taxon>
    </lineage>
</organism>
<keyword evidence="1" id="KW-1133">Transmembrane helix</keyword>
<keyword evidence="1" id="KW-0472">Membrane</keyword>
<accession>A0A6J4MIP6</accession>
<evidence type="ECO:0000313" key="2">
    <source>
        <dbReference type="EMBL" id="CAA9360568.1"/>
    </source>
</evidence>
<evidence type="ECO:0000256" key="1">
    <source>
        <dbReference type="SAM" id="Phobius"/>
    </source>
</evidence>
<proteinExistence type="predicted"/>
<dbReference type="AlphaFoldDB" id="A0A6J4MIP6"/>
<protein>
    <submittedName>
        <fullName evidence="2">Uncharacterized protein</fullName>
    </submittedName>
</protein>
<dbReference type="EMBL" id="CADCTR010002569">
    <property type="protein sequence ID" value="CAA9360568.1"/>
    <property type="molecule type" value="Genomic_DNA"/>
</dbReference>
<keyword evidence="1" id="KW-0812">Transmembrane</keyword>
<feature type="transmembrane region" description="Helical" evidence="1">
    <location>
        <begin position="12"/>
        <end position="35"/>
    </location>
</feature>
<reference evidence="2" key="1">
    <citation type="submission" date="2020-02" db="EMBL/GenBank/DDBJ databases">
        <authorList>
            <person name="Meier V. D."/>
        </authorList>
    </citation>
    <scope>NUCLEOTIDE SEQUENCE</scope>
    <source>
        <strain evidence="2">AVDCRST_MAG93</strain>
    </source>
</reference>
<sequence length="37" mass="4228">MKSLWSRSSRSMAFPTFSLLSLYDGLLLGLIHPYLLL</sequence>
<name>A0A6J4MIP6_9CHLR</name>
<gene>
    <name evidence="2" type="ORF">AVDCRST_MAG93-7630</name>
</gene>